<dbReference type="AlphaFoldDB" id="A0A9D2GU70"/>
<reference evidence="1" key="1">
    <citation type="journal article" date="2021" name="PeerJ">
        <title>Extensive microbial diversity within the chicken gut microbiome revealed by metagenomics and culture.</title>
        <authorList>
            <person name="Gilroy R."/>
            <person name="Ravi A."/>
            <person name="Getino M."/>
            <person name="Pursley I."/>
            <person name="Horton D.L."/>
            <person name="Alikhan N.F."/>
            <person name="Baker D."/>
            <person name="Gharbi K."/>
            <person name="Hall N."/>
            <person name="Watson M."/>
            <person name="Adriaenssens E.M."/>
            <person name="Foster-Nyarko E."/>
            <person name="Jarju S."/>
            <person name="Secka A."/>
            <person name="Antonio M."/>
            <person name="Oren A."/>
            <person name="Chaudhuri R.R."/>
            <person name="La Ragione R."/>
            <person name="Hildebrand F."/>
            <person name="Pallen M.J."/>
        </authorList>
    </citation>
    <scope>NUCLEOTIDE SEQUENCE</scope>
    <source>
        <strain evidence="1">ChiW4-1371</strain>
    </source>
</reference>
<name>A0A9D2GU70_9BACT</name>
<dbReference type="Proteomes" id="UP000824176">
    <property type="component" value="Unassembled WGS sequence"/>
</dbReference>
<organism evidence="1 2">
    <name type="scientific">Candidatus Mucispirillum faecigallinarum</name>
    <dbReference type="NCBI Taxonomy" id="2838699"/>
    <lineage>
        <taxon>Bacteria</taxon>
        <taxon>Pseudomonadati</taxon>
        <taxon>Deferribacterota</taxon>
        <taxon>Deferribacteres</taxon>
        <taxon>Deferribacterales</taxon>
        <taxon>Mucispirillaceae</taxon>
        <taxon>Mucispirillum</taxon>
    </lineage>
</organism>
<gene>
    <name evidence="1" type="ORF">H9804_09075</name>
</gene>
<accession>A0A9D2GU70</accession>
<dbReference type="PROSITE" id="PS51257">
    <property type="entry name" value="PROKAR_LIPOPROTEIN"/>
    <property type="match status" value="1"/>
</dbReference>
<protein>
    <recommendedName>
        <fullName evidence="3">Lipoprotein</fullName>
    </recommendedName>
</protein>
<evidence type="ECO:0000313" key="2">
    <source>
        <dbReference type="Proteomes" id="UP000824176"/>
    </source>
</evidence>
<proteinExistence type="predicted"/>
<comment type="caution">
    <text evidence="1">The sequence shown here is derived from an EMBL/GenBank/DDBJ whole genome shotgun (WGS) entry which is preliminary data.</text>
</comment>
<reference evidence="1" key="2">
    <citation type="submission" date="2021-04" db="EMBL/GenBank/DDBJ databases">
        <authorList>
            <person name="Gilroy R."/>
        </authorList>
    </citation>
    <scope>NUCLEOTIDE SEQUENCE</scope>
    <source>
        <strain evidence="1">ChiW4-1371</strain>
    </source>
</reference>
<evidence type="ECO:0000313" key="1">
    <source>
        <dbReference type="EMBL" id="HIZ90088.1"/>
    </source>
</evidence>
<dbReference type="EMBL" id="DXAQ01000134">
    <property type="protein sequence ID" value="HIZ90088.1"/>
    <property type="molecule type" value="Genomic_DNA"/>
</dbReference>
<sequence length="284" mass="32093">MKQLIIITALLSFIITGCQKEKVNVMAVPIEADDFYDLQNKINIVCTQINSTVCSYIKGPISIYLPEASSEGYILSGDDVAVAENLYKKLNGKTPEQIIAEYKKILKNKLDEDMQRDRNVTKMLNNIEKIFKNTKEYAQDVIIKDIETNIGTDNIIQIGFTLENKTPFNILQFSGETEFFTAVDTFLARSKAFSKKIEPYIPSGSSARVNIMISSIDDNDVSLIRAAKDLTTKVIITSLHTDSQDNATSAIVLSLPYSYFHLRQMIEERENVYNATLKKIDNIY</sequence>
<evidence type="ECO:0008006" key="3">
    <source>
        <dbReference type="Google" id="ProtNLM"/>
    </source>
</evidence>